<dbReference type="RefSeq" id="XP_012197379.1">
    <property type="nucleotide sequence ID" value="XM_012341989.1"/>
</dbReference>
<keyword evidence="2" id="KW-0812">Transmembrane</keyword>
<keyword evidence="4" id="KW-1185">Reference proteome</keyword>
<feature type="region of interest" description="Disordered" evidence="1">
    <location>
        <begin position="192"/>
        <end position="219"/>
    </location>
</feature>
<sequence length="219" mass="24044">MGQLVSKAPQYRSESDRLELQGRYVVHTALAYYGTFYGICPAFEAIAGDAVPLRMLCRVFNLAFHAAYVGLLVPYLVGILVDTEGYFYRLPSSLVSWTFRTCITGPVLWALPWVVLWPFMLLVAIVSKHFEEVDTKAPSAAESLKVVEATTETTPAVPALTPVVAVVAPKAPDVPAKAPAKSLGKLMLSWLTPSKRSPRKRLGKESPKQHATRETAKTK</sequence>
<name>A0A067CNF8_SAPPC</name>
<keyword evidence="2" id="KW-1133">Transmembrane helix</keyword>
<evidence type="ECO:0000256" key="2">
    <source>
        <dbReference type="SAM" id="Phobius"/>
    </source>
</evidence>
<proteinExistence type="predicted"/>
<evidence type="ECO:0000313" key="4">
    <source>
        <dbReference type="Proteomes" id="UP000030745"/>
    </source>
</evidence>
<dbReference type="OrthoDB" id="10360326at2759"/>
<dbReference type="GeneID" id="24125925"/>
<dbReference type="KEGG" id="spar:SPRG_03416"/>
<dbReference type="EMBL" id="KK583196">
    <property type="protein sequence ID" value="KDO32199.1"/>
    <property type="molecule type" value="Genomic_DNA"/>
</dbReference>
<accession>A0A067CNF8</accession>
<evidence type="ECO:0000256" key="1">
    <source>
        <dbReference type="SAM" id="MobiDB-lite"/>
    </source>
</evidence>
<feature type="non-terminal residue" evidence="3">
    <location>
        <position position="1"/>
    </location>
</feature>
<reference evidence="3 4" key="1">
    <citation type="journal article" date="2013" name="PLoS Genet.">
        <title>Distinctive expansion of potential virulence genes in the genome of the oomycete fish pathogen Saprolegnia parasitica.</title>
        <authorList>
            <person name="Jiang R.H."/>
            <person name="de Bruijn I."/>
            <person name="Haas B.J."/>
            <person name="Belmonte R."/>
            <person name="Lobach L."/>
            <person name="Christie J."/>
            <person name="van den Ackerveken G."/>
            <person name="Bottin A."/>
            <person name="Bulone V."/>
            <person name="Diaz-Moreno S.M."/>
            <person name="Dumas B."/>
            <person name="Fan L."/>
            <person name="Gaulin E."/>
            <person name="Govers F."/>
            <person name="Grenville-Briggs L.J."/>
            <person name="Horner N.R."/>
            <person name="Levin J.Z."/>
            <person name="Mammella M."/>
            <person name="Meijer H.J."/>
            <person name="Morris P."/>
            <person name="Nusbaum C."/>
            <person name="Oome S."/>
            <person name="Phillips A.J."/>
            <person name="van Rooyen D."/>
            <person name="Rzeszutek E."/>
            <person name="Saraiva M."/>
            <person name="Secombes C.J."/>
            <person name="Seidl M.F."/>
            <person name="Snel B."/>
            <person name="Stassen J.H."/>
            <person name="Sykes S."/>
            <person name="Tripathy S."/>
            <person name="van den Berg H."/>
            <person name="Vega-Arreguin J.C."/>
            <person name="Wawra S."/>
            <person name="Young S.K."/>
            <person name="Zeng Q."/>
            <person name="Dieguez-Uribeondo J."/>
            <person name="Russ C."/>
            <person name="Tyler B.M."/>
            <person name="van West P."/>
        </authorList>
    </citation>
    <scope>NUCLEOTIDE SEQUENCE [LARGE SCALE GENOMIC DNA]</scope>
    <source>
        <strain evidence="3 4">CBS 223.65</strain>
    </source>
</reference>
<dbReference type="VEuPathDB" id="FungiDB:SPRG_03416"/>
<protein>
    <submittedName>
        <fullName evidence="3">Uncharacterized protein</fullName>
    </submittedName>
</protein>
<dbReference type="OMA" id="WTFRTCI"/>
<dbReference type="STRING" id="695850.A0A067CNF8"/>
<keyword evidence="2" id="KW-0472">Membrane</keyword>
<feature type="transmembrane region" description="Helical" evidence="2">
    <location>
        <begin position="59"/>
        <end position="81"/>
    </location>
</feature>
<dbReference type="Proteomes" id="UP000030745">
    <property type="component" value="Unassembled WGS sequence"/>
</dbReference>
<feature type="compositionally biased region" description="Basic and acidic residues" evidence="1">
    <location>
        <begin position="203"/>
        <end position="219"/>
    </location>
</feature>
<gene>
    <name evidence="3" type="ORF">SPRG_03416</name>
</gene>
<dbReference type="AlphaFoldDB" id="A0A067CNF8"/>
<organism evidence="3 4">
    <name type="scientific">Saprolegnia parasitica (strain CBS 223.65)</name>
    <dbReference type="NCBI Taxonomy" id="695850"/>
    <lineage>
        <taxon>Eukaryota</taxon>
        <taxon>Sar</taxon>
        <taxon>Stramenopiles</taxon>
        <taxon>Oomycota</taxon>
        <taxon>Saprolegniomycetes</taxon>
        <taxon>Saprolegniales</taxon>
        <taxon>Saprolegniaceae</taxon>
        <taxon>Saprolegnia</taxon>
    </lineage>
</organism>
<evidence type="ECO:0000313" key="3">
    <source>
        <dbReference type="EMBL" id="KDO32199.1"/>
    </source>
</evidence>
<feature type="transmembrane region" description="Helical" evidence="2">
    <location>
        <begin position="24"/>
        <end position="47"/>
    </location>
</feature>
<feature type="transmembrane region" description="Helical" evidence="2">
    <location>
        <begin position="107"/>
        <end position="126"/>
    </location>
</feature>